<gene>
    <name evidence="8" type="ORF">H0A72_09985</name>
</gene>
<feature type="active site" description="Charge relay system" evidence="4 5">
    <location>
        <position position="370"/>
    </location>
</feature>
<dbReference type="PROSITE" id="PS00137">
    <property type="entry name" value="SUBTILASE_HIS"/>
    <property type="match status" value="1"/>
</dbReference>
<evidence type="ECO:0000256" key="3">
    <source>
        <dbReference type="ARBA" id="ARBA00022825"/>
    </source>
</evidence>
<dbReference type="GO" id="GO:0005737">
    <property type="term" value="C:cytoplasm"/>
    <property type="evidence" value="ECO:0007669"/>
    <property type="project" value="UniProtKB-ARBA"/>
</dbReference>
<dbReference type="PROSITE" id="PS51829">
    <property type="entry name" value="P_HOMO_B"/>
    <property type="match status" value="1"/>
</dbReference>
<keyword evidence="2 5" id="KW-0378">Hydrolase</keyword>
<evidence type="ECO:0000256" key="1">
    <source>
        <dbReference type="ARBA" id="ARBA00022670"/>
    </source>
</evidence>
<dbReference type="GO" id="GO:0004252">
    <property type="term" value="F:serine-type endopeptidase activity"/>
    <property type="evidence" value="ECO:0007669"/>
    <property type="project" value="UniProtKB-UniRule"/>
</dbReference>
<dbReference type="GO" id="GO:0016485">
    <property type="term" value="P:protein processing"/>
    <property type="evidence" value="ECO:0007669"/>
    <property type="project" value="TreeGrafter"/>
</dbReference>
<keyword evidence="3 5" id="KW-0720">Serine protease</keyword>
<dbReference type="PROSITE" id="PS00138">
    <property type="entry name" value="SUBTILASE_SER"/>
    <property type="match status" value="1"/>
</dbReference>
<dbReference type="SUPFAM" id="SSF52743">
    <property type="entry name" value="Subtilisin-like"/>
    <property type="match status" value="1"/>
</dbReference>
<evidence type="ECO:0000256" key="2">
    <source>
        <dbReference type="ARBA" id="ARBA00022801"/>
    </source>
</evidence>
<dbReference type="SUPFAM" id="SSF49785">
    <property type="entry name" value="Galactose-binding domain-like"/>
    <property type="match status" value="1"/>
</dbReference>
<feature type="active site" description="Charge relay system" evidence="4 5">
    <location>
        <position position="143"/>
    </location>
</feature>
<dbReference type="Pfam" id="PF00082">
    <property type="entry name" value="Peptidase_S8"/>
    <property type="match status" value="1"/>
</dbReference>
<comment type="similarity">
    <text evidence="5">Belongs to the peptidase S8 family.</text>
</comment>
<comment type="caution">
    <text evidence="8">The sequence shown here is derived from an EMBL/GenBank/DDBJ whole genome shotgun (WGS) entry which is preliminary data.</text>
</comment>
<dbReference type="AlphaFoldDB" id="A0A853G171"/>
<dbReference type="PROSITE" id="PS51892">
    <property type="entry name" value="SUBTILASE"/>
    <property type="match status" value="1"/>
</dbReference>
<dbReference type="InterPro" id="IPR022398">
    <property type="entry name" value="Peptidase_S8_His-AS"/>
</dbReference>
<name>A0A853G171_9BURK</name>
<dbReference type="InterPro" id="IPR002884">
    <property type="entry name" value="P_dom"/>
</dbReference>
<dbReference type="GO" id="GO:0016020">
    <property type="term" value="C:membrane"/>
    <property type="evidence" value="ECO:0007669"/>
    <property type="project" value="TreeGrafter"/>
</dbReference>
<feature type="signal peptide" evidence="6">
    <location>
        <begin position="1"/>
        <end position="20"/>
    </location>
</feature>
<evidence type="ECO:0000313" key="8">
    <source>
        <dbReference type="EMBL" id="NYT49632.1"/>
    </source>
</evidence>
<dbReference type="InterPro" id="IPR023828">
    <property type="entry name" value="Peptidase_S8_Ser-AS"/>
</dbReference>
<dbReference type="InterPro" id="IPR000209">
    <property type="entry name" value="Peptidase_S8/S53_dom"/>
</dbReference>
<dbReference type="Proteomes" id="UP000559809">
    <property type="component" value="Unassembled WGS sequence"/>
</dbReference>
<accession>A0A853G171</accession>
<sequence length="669" mass="71083">MKTKTSVRWTLLSFLSIALAACDGSGGSDAPPIPDVVCVESGPYACKTGASEPLYTFQWALNYQDSYFKDYPDVFGGGMDLNVEPVHRQGIKGQGVNVLVVDSGVDLHNEDLAPNADFSLSWNLGSNTQDPHPTAPTTSAAPHGTAVAGIIAAAQNGKGVMGIAPRARVGGVNFLEHQSVAGWAAAMGGAPWSSSADVINASLGYSGAPFSYDSEDDSYTPIMRSLKKLRGGKGAIYLKAAGNDFHSYECGLGAAYYDCSNPGNDELGPKEPNTIVVAAVNAFGESSSYSSVGSVNWISGLGGEYGAGGTYGEAATDDYSGPTIFSTDMRGCTLGYSTKSAKTAFLRGESQRNGVPDNPDCDYSYMNGTSAATPTISGVVALMLAANPDLSWRDVRDILRMSARKVDAGYLQGSPHPQGLIPYGARMDLVTNQLLEELGGKDDIRPGSKVFPIDLGWQKNGAGHEYSNWYGFGVPDTARAIELAQQYKRNPQLSRLDDVKIPEFQNISVWYQGDQYAEHFAEAGVTNAQARDLPYREITLLGTLSMAEQVADTVQVRLSGNNVCLGSVGIAVQSPSGTMSLLKLPNDIFRSQEITSFEDYGMSSVAFYGEPAAGDWKVYLVAANPDLPLNYARENAAGRYERAVSLSCFGGAAAPSDYLLHAQARIIAQ</sequence>
<evidence type="ECO:0000313" key="9">
    <source>
        <dbReference type="Proteomes" id="UP000559809"/>
    </source>
</evidence>
<proteinExistence type="inferred from homology"/>
<protein>
    <submittedName>
        <fullName evidence="8">S8 family serine peptidase</fullName>
    </submittedName>
</protein>
<dbReference type="InterPro" id="IPR036852">
    <property type="entry name" value="Peptidase_S8/S53_dom_sf"/>
</dbReference>
<keyword evidence="9" id="KW-1185">Reference proteome</keyword>
<organism evidence="8 9">
    <name type="scientific">Parapusillimonas granuli</name>
    <dbReference type="NCBI Taxonomy" id="380911"/>
    <lineage>
        <taxon>Bacteria</taxon>
        <taxon>Pseudomonadati</taxon>
        <taxon>Pseudomonadota</taxon>
        <taxon>Betaproteobacteria</taxon>
        <taxon>Burkholderiales</taxon>
        <taxon>Alcaligenaceae</taxon>
        <taxon>Parapusillimonas</taxon>
    </lineage>
</organism>
<dbReference type="PRINTS" id="PR00723">
    <property type="entry name" value="SUBTILISIN"/>
</dbReference>
<dbReference type="Gene3D" id="3.40.50.200">
    <property type="entry name" value="Peptidase S8/S53 domain"/>
    <property type="match status" value="1"/>
</dbReference>
<dbReference type="Pfam" id="PF01483">
    <property type="entry name" value="P_proprotein"/>
    <property type="match status" value="1"/>
</dbReference>
<dbReference type="PANTHER" id="PTHR42884">
    <property type="entry name" value="PROPROTEIN CONVERTASE SUBTILISIN/KEXIN-RELATED"/>
    <property type="match status" value="1"/>
</dbReference>
<keyword evidence="6" id="KW-0732">Signal</keyword>
<dbReference type="InterPro" id="IPR015500">
    <property type="entry name" value="Peptidase_S8_subtilisin-rel"/>
</dbReference>
<dbReference type="InterPro" id="IPR008979">
    <property type="entry name" value="Galactose-bd-like_sf"/>
</dbReference>
<dbReference type="PANTHER" id="PTHR42884:SF14">
    <property type="entry name" value="NEUROENDOCRINE CONVERTASE 1"/>
    <property type="match status" value="1"/>
</dbReference>
<evidence type="ECO:0000256" key="6">
    <source>
        <dbReference type="SAM" id="SignalP"/>
    </source>
</evidence>
<dbReference type="GO" id="GO:0012505">
    <property type="term" value="C:endomembrane system"/>
    <property type="evidence" value="ECO:0007669"/>
    <property type="project" value="UniProtKB-ARBA"/>
</dbReference>
<dbReference type="EMBL" id="JACCEM010000005">
    <property type="protein sequence ID" value="NYT49632.1"/>
    <property type="molecule type" value="Genomic_DNA"/>
</dbReference>
<evidence type="ECO:0000259" key="7">
    <source>
        <dbReference type="PROSITE" id="PS51829"/>
    </source>
</evidence>
<dbReference type="PROSITE" id="PS51257">
    <property type="entry name" value="PROKAR_LIPOPROTEIN"/>
    <property type="match status" value="1"/>
</dbReference>
<dbReference type="RefSeq" id="WP_180154948.1">
    <property type="nucleotide sequence ID" value="NZ_JACCEM010000005.1"/>
</dbReference>
<dbReference type="Gene3D" id="2.60.120.260">
    <property type="entry name" value="Galactose-binding domain-like"/>
    <property type="match status" value="1"/>
</dbReference>
<evidence type="ECO:0000256" key="5">
    <source>
        <dbReference type="PROSITE-ProRule" id="PRU01240"/>
    </source>
</evidence>
<feature type="chain" id="PRO_5032588226" evidence="6">
    <location>
        <begin position="21"/>
        <end position="669"/>
    </location>
</feature>
<reference evidence="8 9" key="1">
    <citation type="submission" date="2020-07" db="EMBL/GenBank/DDBJ databases">
        <title>Taxonomic revisions and descriptions of new bacterial species based on genomic comparisons in the high-G+C-content subgroup of the family Alcaligenaceae.</title>
        <authorList>
            <person name="Szabo A."/>
            <person name="Felfoldi T."/>
        </authorList>
    </citation>
    <scope>NUCLEOTIDE SEQUENCE [LARGE SCALE GENOMIC DNA]</scope>
    <source>
        <strain evidence="8 9">LMG 24012</strain>
    </source>
</reference>
<evidence type="ECO:0000256" key="4">
    <source>
        <dbReference type="PIRSR" id="PIRSR615500-1"/>
    </source>
</evidence>
<feature type="active site" description="Charge relay system" evidence="4 5">
    <location>
        <position position="102"/>
    </location>
</feature>
<feature type="domain" description="P/Homo B" evidence="7">
    <location>
        <begin position="508"/>
        <end position="654"/>
    </location>
</feature>
<keyword evidence="1 5" id="KW-0645">Protease</keyword>